<gene>
    <name evidence="1" type="ORF">AVDCRST_MAG77-2184</name>
</gene>
<dbReference type="EMBL" id="CADCTC010000127">
    <property type="protein sequence ID" value="CAA9251347.1"/>
    <property type="molecule type" value="Genomic_DNA"/>
</dbReference>
<proteinExistence type="predicted"/>
<sequence>MVRSPIPQPAVPPVRIAPQPLGALRRAVVIGAVRLARRVMTLFVRLAGERCWDCGKKITPTVKLPSYQIVEARLWAWEEVVCDLCVRSRLTRFGGKGPKH</sequence>
<dbReference type="AlphaFoldDB" id="A0A6J4IGR7"/>
<reference evidence="1" key="1">
    <citation type="submission" date="2020-02" db="EMBL/GenBank/DDBJ databases">
        <authorList>
            <person name="Meier V. D."/>
        </authorList>
    </citation>
    <scope>NUCLEOTIDE SEQUENCE</scope>
    <source>
        <strain evidence="1">AVDCRST_MAG77</strain>
    </source>
</reference>
<organism evidence="1">
    <name type="scientific">uncultured Chloroflexota bacterium</name>
    <dbReference type="NCBI Taxonomy" id="166587"/>
    <lineage>
        <taxon>Bacteria</taxon>
        <taxon>Bacillati</taxon>
        <taxon>Chloroflexota</taxon>
        <taxon>environmental samples</taxon>
    </lineage>
</organism>
<accession>A0A6J4IGR7</accession>
<evidence type="ECO:0000313" key="1">
    <source>
        <dbReference type="EMBL" id="CAA9251347.1"/>
    </source>
</evidence>
<protein>
    <submittedName>
        <fullName evidence="1">Uncharacterized protein</fullName>
    </submittedName>
</protein>
<name>A0A6J4IGR7_9CHLR</name>